<comment type="caution">
    <text evidence="1">The sequence shown here is derived from an EMBL/GenBank/DDBJ whole genome shotgun (WGS) entry which is preliminary data.</text>
</comment>
<gene>
    <name evidence="1" type="ORF">V6N12_035931</name>
</gene>
<accession>A0ABR2ET10</accession>
<dbReference type="Proteomes" id="UP001472677">
    <property type="component" value="Unassembled WGS sequence"/>
</dbReference>
<dbReference type="InterPro" id="IPR012337">
    <property type="entry name" value="RNaseH-like_sf"/>
</dbReference>
<sequence>MSSILEHEAHFQINDMVANKRAACGGVLFAKKGEIHALFLGPVCGENRFLAEINAVKMAFEIFKATGWENKVSLVILLDCKILLNWIESPMQRPWGLAKEFATLDVLRNCIAHIQFRQIERSDNILAARLAQDGLSRLNWFKAWW</sequence>
<reference evidence="1 2" key="1">
    <citation type="journal article" date="2024" name="G3 (Bethesda)">
        <title>Genome assembly of Hibiscus sabdariffa L. provides insights into metabolisms of medicinal natural products.</title>
        <authorList>
            <person name="Kim T."/>
        </authorList>
    </citation>
    <scope>NUCLEOTIDE SEQUENCE [LARGE SCALE GENOMIC DNA]</scope>
    <source>
        <strain evidence="1">TK-2024</strain>
        <tissue evidence="1">Old leaves</tissue>
    </source>
</reference>
<proteinExistence type="predicted"/>
<evidence type="ECO:0000313" key="1">
    <source>
        <dbReference type="EMBL" id="KAK8563791.1"/>
    </source>
</evidence>
<dbReference type="SUPFAM" id="SSF53098">
    <property type="entry name" value="Ribonuclease H-like"/>
    <property type="match status" value="1"/>
</dbReference>
<evidence type="ECO:0000313" key="2">
    <source>
        <dbReference type="Proteomes" id="UP001472677"/>
    </source>
</evidence>
<evidence type="ECO:0008006" key="3">
    <source>
        <dbReference type="Google" id="ProtNLM"/>
    </source>
</evidence>
<name>A0ABR2ET10_9ROSI</name>
<dbReference type="InterPro" id="IPR036397">
    <property type="entry name" value="RNaseH_sf"/>
</dbReference>
<organism evidence="1 2">
    <name type="scientific">Hibiscus sabdariffa</name>
    <name type="common">roselle</name>
    <dbReference type="NCBI Taxonomy" id="183260"/>
    <lineage>
        <taxon>Eukaryota</taxon>
        <taxon>Viridiplantae</taxon>
        <taxon>Streptophyta</taxon>
        <taxon>Embryophyta</taxon>
        <taxon>Tracheophyta</taxon>
        <taxon>Spermatophyta</taxon>
        <taxon>Magnoliopsida</taxon>
        <taxon>eudicotyledons</taxon>
        <taxon>Gunneridae</taxon>
        <taxon>Pentapetalae</taxon>
        <taxon>rosids</taxon>
        <taxon>malvids</taxon>
        <taxon>Malvales</taxon>
        <taxon>Malvaceae</taxon>
        <taxon>Malvoideae</taxon>
        <taxon>Hibiscus</taxon>
    </lineage>
</organism>
<keyword evidence="2" id="KW-1185">Reference proteome</keyword>
<dbReference type="EMBL" id="JBBPBM010000011">
    <property type="protein sequence ID" value="KAK8563791.1"/>
    <property type="molecule type" value="Genomic_DNA"/>
</dbReference>
<protein>
    <recommendedName>
        <fullName evidence="3">RNase H type-1 domain-containing protein</fullName>
    </recommendedName>
</protein>
<dbReference type="Gene3D" id="3.30.420.10">
    <property type="entry name" value="Ribonuclease H-like superfamily/Ribonuclease H"/>
    <property type="match status" value="1"/>
</dbReference>